<dbReference type="Proteomes" id="UP000006242">
    <property type="component" value="Unassembled WGS sequence"/>
</dbReference>
<sequence length="225" mass="25332">MSETTAQRLIHPAHAQLLQAARAERRALVQALAIEADWRFHDGPEWAARYWAAFGDLRRDIDSAPELRLGAAVAPRQAWSPLEPVESDQARAIFRAVLAALHPQVAPRAAAADTAGLWSLTVMAYRAGDAARLRELLAKAQTHAAAARLPEDIVELRREHDRLASARAIVDRRLAELSQQFPFNLRDRLDDADWVRRQRLGLRQVLEFVAPPRRRSAQDDRQQVS</sequence>
<gene>
    <name evidence="1" type="ORF">SSPSH_003571</name>
</gene>
<organism evidence="1 2">
    <name type="scientific">Salinisphaera shabanensis E1L3A</name>
    <dbReference type="NCBI Taxonomy" id="1033802"/>
    <lineage>
        <taxon>Bacteria</taxon>
        <taxon>Pseudomonadati</taxon>
        <taxon>Pseudomonadota</taxon>
        <taxon>Gammaproteobacteria</taxon>
        <taxon>Salinisphaerales</taxon>
        <taxon>Salinisphaeraceae</taxon>
        <taxon>Salinisphaera</taxon>
    </lineage>
</organism>
<dbReference type="AlphaFoldDB" id="U2E0Z0"/>
<dbReference type="EMBL" id="AFNV02000033">
    <property type="protein sequence ID" value="ERJ17591.1"/>
    <property type="molecule type" value="Genomic_DNA"/>
</dbReference>
<reference evidence="1 2" key="1">
    <citation type="journal article" date="2011" name="J. Bacteriol.">
        <title>Genome sequence of Salinisphaera shabanensis, a gammaproteobacterium from the harsh, variable environment of the brine-seawater interface of the Shaban Deep in the Red Sea.</title>
        <authorList>
            <person name="Antunes A."/>
            <person name="Alam I."/>
            <person name="Bajic V.B."/>
            <person name="Stingl U."/>
        </authorList>
    </citation>
    <scope>NUCLEOTIDE SEQUENCE [LARGE SCALE GENOMIC DNA]</scope>
    <source>
        <strain evidence="1 2">E1L3A</strain>
    </source>
</reference>
<proteinExistence type="predicted"/>
<accession>U2E0Z0</accession>
<evidence type="ECO:0000313" key="1">
    <source>
        <dbReference type="EMBL" id="ERJ17591.1"/>
    </source>
</evidence>
<dbReference type="RefSeq" id="WP_006915286.1">
    <property type="nucleotide sequence ID" value="NZ_AFNV02000033.1"/>
</dbReference>
<comment type="caution">
    <text evidence="1">The sequence shown here is derived from an EMBL/GenBank/DDBJ whole genome shotgun (WGS) entry which is preliminary data.</text>
</comment>
<keyword evidence="2" id="KW-1185">Reference proteome</keyword>
<dbReference type="OrthoDB" id="7062236at2"/>
<reference evidence="1 2" key="2">
    <citation type="journal article" date="2013" name="PLoS ONE">
        <title>INDIGO - INtegrated Data Warehouse of MIcrobial GenOmes with Examples from the Red Sea Extremophiles.</title>
        <authorList>
            <person name="Alam I."/>
            <person name="Antunes A."/>
            <person name="Kamau A.A."/>
            <person name="Ba Alawi W."/>
            <person name="Kalkatawi M."/>
            <person name="Stingl U."/>
            <person name="Bajic V.B."/>
        </authorList>
    </citation>
    <scope>NUCLEOTIDE SEQUENCE [LARGE SCALE GENOMIC DNA]</scope>
    <source>
        <strain evidence="1 2">E1L3A</strain>
    </source>
</reference>
<name>U2E0Z0_9GAMM</name>
<protein>
    <submittedName>
        <fullName evidence="1">Uncharacterized protein</fullName>
    </submittedName>
</protein>
<dbReference type="STRING" id="1033802.SSPSH_003571"/>
<evidence type="ECO:0000313" key="2">
    <source>
        <dbReference type="Proteomes" id="UP000006242"/>
    </source>
</evidence>